<dbReference type="PANTHER" id="PTHR28605:SF1">
    <property type="entry name" value="CHROMOSOME TRANSMISSION FIDELITY FACTOR 8"/>
    <property type="match status" value="1"/>
</dbReference>
<organism evidence="7 8">
    <name type="scientific">Carpediemonas membranifera</name>
    <dbReference type="NCBI Taxonomy" id="201153"/>
    <lineage>
        <taxon>Eukaryota</taxon>
        <taxon>Metamonada</taxon>
        <taxon>Carpediemonas-like organisms</taxon>
        <taxon>Carpediemonas</taxon>
    </lineage>
</organism>
<keyword evidence="5" id="KW-0131">Cell cycle</keyword>
<dbReference type="GO" id="GO:0003677">
    <property type="term" value="F:DNA binding"/>
    <property type="evidence" value="ECO:0007669"/>
    <property type="project" value="UniProtKB-KW"/>
</dbReference>
<evidence type="ECO:0000256" key="5">
    <source>
        <dbReference type="ARBA" id="ARBA00023306"/>
    </source>
</evidence>
<dbReference type="OrthoDB" id="121932at2759"/>
<dbReference type="Pfam" id="PF09696">
    <property type="entry name" value="Ctf8"/>
    <property type="match status" value="1"/>
</dbReference>
<reference evidence="7" key="1">
    <citation type="submission" date="2021-05" db="EMBL/GenBank/DDBJ databases">
        <title>A free-living protist that lacks canonical eukaryotic 1 DNA replication and segregation systems.</title>
        <authorList>
            <person name="Salas-Leiva D.E."/>
            <person name="Tromer E.C."/>
            <person name="Curtis B.A."/>
            <person name="Jerlstrom-Hultqvist J."/>
            <person name="Kolisko M."/>
            <person name="Yi Z."/>
            <person name="Salas-Leiva J.S."/>
            <person name="Gallot-Lavallee L."/>
            <person name="Kops G.J.P.L."/>
            <person name="Archibald J.M."/>
            <person name="Simpson A.G.B."/>
            <person name="Roger A.J."/>
        </authorList>
    </citation>
    <scope>NUCLEOTIDE SEQUENCE</scope>
    <source>
        <strain evidence="7">BICM</strain>
    </source>
</reference>
<dbReference type="GO" id="GO:0006260">
    <property type="term" value="P:DNA replication"/>
    <property type="evidence" value="ECO:0007669"/>
    <property type="project" value="UniProtKB-KW"/>
</dbReference>
<sequence>MYYRVMLAAPCDSMLPAELAQSVHASSPHMRTRQISKPIPIFNRTGTIDEWVLFEFQGHFDVSSEQRQGREIGNLVEEDGKPVLISGFHRLIGKWETLQKPFLVMKRQRDVEAAISADEERLKAMQSQAIVGAVDNSAQHHTSYTISAVVRRRALFTVRPSFNAVGV</sequence>
<comment type="similarity">
    <text evidence="6">Belongs to the CTF8 family.</text>
</comment>
<dbReference type="AlphaFoldDB" id="A0A8J6B253"/>
<comment type="caution">
    <text evidence="7">The sequence shown here is derived from an EMBL/GenBank/DDBJ whole genome shotgun (WGS) entry which is preliminary data.</text>
</comment>
<keyword evidence="3" id="KW-0238">DNA-binding</keyword>
<name>A0A8J6B253_9EUKA</name>
<dbReference type="InterPro" id="IPR018607">
    <property type="entry name" value="Ctf8"/>
</dbReference>
<dbReference type="EMBL" id="JAHDYR010000062">
    <property type="protein sequence ID" value="KAG9391274.1"/>
    <property type="molecule type" value="Genomic_DNA"/>
</dbReference>
<dbReference type="GO" id="GO:0031390">
    <property type="term" value="C:Ctf18 RFC-like complex"/>
    <property type="evidence" value="ECO:0007669"/>
    <property type="project" value="InterPro"/>
</dbReference>
<keyword evidence="2" id="KW-0235">DNA replication</keyword>
<comment type="subcellular location">
    <subcellularLocation>
        <location evidence="1">Nucleus</location>
    </subcellularLocation>
</comment>
<accession>A0A8J6B253</accession>
<dbReference type="PANTHER" id="PTHR28605">
    <property type="entry name" value="CTF8, CHROMOSOME TRANSMISSION FIDELITY FACTOR 8 HOMOLOG (S. CEREVISIAE)"/>
    <property type="match status" value="1"/>
</dbReference>
<keyword evidence="8" id="KW-1185">Reference proteome</keyword>
<gene>
    <name evidence="7" type="ORF">J8273_7548</name>
</gene>
<keyword evidence="4" id="KW-0539">Nucleus</keyword>
<proteinExistence type="inferred from homology"/>
<evidence type="ECO:0000256" key="4">
    <source>
        <dbReference type="ARBA" id="ARBA00023242"/>
    </source>
</evidence>
<evidence type="ECO:0000256" key="3">
    <source>
        <dbReference type="ARBA" id="ARBA00023125"/>
    </source>
</evidence>
<evidence type="ECO:0000256" key="2">
    <source>
        <dbReference type="ARBA" id="ARBA00022705"/>
    </source>
</evidence>
<evidence type="ECO:0000313" key="8">
    <source>
        <dbReference type="Proteomes" id="UP000717585"/>
    </source>
</evidence>
<evidence type="ECO:0000256" key="6">
    <source>
        <dbReference type="ARBA" id="ARBA00038447"/>
    </source>
</evidence>
<dbReference type="Proteomes" id="UP000717585">
    <property type="component" value="Unassembled WGS sequence"/>
</dbReference>
<dbReference type="GO" id="GO:0007064">
    <property type="term" value="P:mitotic sister chromatid cohesion"/>
    <property type="evidence" value="ECO:0007669"/>
    <property type="project" value="InterPro"/>
</dbReference>
<protein>
    <submittedName>
        <fullName evidence="7">Chromosome transmission fidelity protein 8</fullName>
    </submittedName>
</protein>
<evidence type="ECO:0000313" key="7">
    <source>
        <dbReference type="EMBL" id="KAG9391274.1"/>
    </source>
</evidence>
<evidence type="ECO:0000256" key="1">
    <source>
        <dbReference type="ARBA" id="ARBA00004123"/>
    </source>
</evidence>